<comment type="caution">
    <text evidence="20">The sequence shown here is derived from an EMBL/GenBank/DDBJ whole genome shotgun (WGS) entry which is preliminary data.</text>
</comment>
<sequence length="892" mass="96651">MTNGNGLAQSIKDRYRFVRLLWLGGAVLVSLFVAGMVALLVAQNHDRAIEQATELTENYGRILEEGLIGFIGKIDISLLTVQDELGREAGRGGVDKPALQAVVADQADHVPDVLGLWVVDADGNALAVAGSARPPVVPGLIGGAEAAAGELLFSRPYPDGPDGRSIVVVARRIDGPGGRFAGEVQASVAVDHFIQLFAKVNLGPNGNTGLWDKTRLIARYSRADRQGATVGATTPSAQLRNLLGSGRSAAHYNARSGIDGIMRTYCFRQVGTYPLYMVVGLADRDFLAQWRTDTLRVAALAALFVLATLVSSWLAYRGWRRREADHEAMLRQKAEYTTRLEHSSKVAEAARKQSELILDSAGEGICGVDVHGRILFFNQAARRMFGWAEGDGVGHDLHALTHHHRSDGTAYPAADCPISLTLHDGQRRLVKDDLYWRRDGSAFPVEFTVTAMTQDGEIKGAVNVFRDIASRKQAEAELERHRHHLEEQVAERTAALSVAKEAAEAASRAKSTFLANMSHELRTPLNGILGMTDLALRRAEDARQTDQLRKIRQASHHLLGIINDILDLSKIEAERLVLESHPFSLGEVLENLFSLVADKAAEKGVKLTRAIDPALAPLLLQGDAMRLGQVLLNLVGNAIKFTSAGSVDLSAALIESGAGEAVVRFDVRDTGIGIAVEDQRRLFNAFEQADGSMTRKYGGTGLGLAISKRLVLMMGGDIGVDSRPGRGSNFWFTARFARAPGYAEVSPARPGLPAEEQLRRRFPGARVLLVEDEPINQEVSRGLLEEAGLHVDVADDGLRAVAMAGEAEYDLILMDMQMPRMNGVDATRAIRELPGCAGVPILAMTANAFDEDRDRCLAAGMADHIAKPVDPDRLFETLLKWLARPDAPVQGL</sequence>
<comment type="catalytic activity">
    <reaction evidence="1">
        <text>ATP + protein L-histidine = ADP + protein N-phospho-L-histidine.</text>
        <dbReference type="EC" id="2.7.13.3"/>
    </reaction>
</comment>
<dbReference type="AlphaFoldDB" id="A0A4R1BGC7"/>
<dbReference type="PANTHER" id="PTHR45339">
    <property type="entry name" value="HYBRID SIGNAL TRANSDUCTION HISTIDINE KINASE J"/>
    <property type="match status" value="1"/>
</dbReference>
<dbReference type="CDD" id="cd00130">
    <property type="entry name" value="PAS"/>
    <property type="match status" value="1"/>
</dbReference>
<dbReference type="InterPro" id="IPR000014">
    <property type="entry name" value="PAS"/>
</dbReference>
<feature type="domain" description="Response regulatory" evidence="17">
    <location>
        <begin position="766"/>
        <end position="882"/>
    </location>
</feature>
<dbReference type="EMBL" id="SJZB01000018">
    <property type="protein sequence ID" value="TCJ16275.1"/>
    <property type="molecule type" value="Genomic_DNA"/>
</dbReference>
<feature type="transmembrane region" description="Helical" evidence="15">
    <location>
        <begin position="297"/>
        <end position="316"/>
    </location>
</feature>
<dbReference type="GO" id="GO:0006355">
    <property type="term" value="P:regulation of DNA-templated transcription"/>
    <property type="evidence" value="ECO:0007669"/>
    <property type="project" value="InterPro"/>
</dbReference>
<feature type="modified residue" description="4-aspartylphosphate" evidence="14">
    <location>
        <position position="815"/>
    </location>
</feature>
<dbReference type="InterPro" id="IPR011006">
    <property type="entry name" value="CheY-like_superfamily"/>
</dbReference>
<dbReference type="Pfam" id="PF00989">
    <property type="entry name" value="PAS"/>
    <property type="match status" value="1"/>
</dbReference>
<dbReference type="InterPro" id="IPR004358">
    <property type="entry name" value="Sig_transdc_His_kin-like_C"/>
</dbReference>
<evidence type="ECO:0000256" key="11">
    <source>
        <dbReference type="ARBA" id="ARBA00023306"/>
    </source>
</evidence>
<evidence type="ECO:0000313" key="20">
    <source>
        <dbReference type="EMBL" id="TCJ16275.1"/>
    </source>
</evidence>
<evidence type="ECO:0000256" key="12">
    <source>
        <dbReference type="ARBA" id="ARBA00058004"/>
    </source>
</evidence>
<dbReference type="GO" id="GO:0000155">
    <property type="term" value="F:phosphorelay sensor kinase activity"/>
    <property type="evidence" value="ECO:0007669"/>
    <property type="project" value="InterPro"/>
</dbReference>
<evidence type="ECO:0000256" key="14">
    <source>
        <dbReference type="PROSITE-ProRule" id="PRU00169"/>
    </source>
</evidence>
<dbReference type="Gene3D" id="3.30.450.20">
    <property type="entry name" value="PAS domain"/>
    <property type="match status" value="3"/>
</dbReference>
<dbReference type="SMART" id="SM00091">
    <property type="entry name" value="PAS"/>
    <property type="match status" value="1"/>
</dbReference>
<dbReference type="GO" id="GO:0016020">
    <property type="term" value="C:membrane"/>
    <property type="evidence" value="ECO:0007669"/>
    <property type="project" value="UniProtKB-SubCell"/>
</dbReference>
<proteinExistence type="predicted"/>
<organism evidence="20 21">
    <name type="scientific">Parasulfuritortus cantonensis</name>
    <dbReference type="NCBI Taxonomy" id="2528202"/>
    <lineage>
        <taxon>Bacteria</taxon>
        <taxon>Pseudomonadati</taxon>
        <taxon>Pseudomonadota</taxon>
        <taxon>Betaproteobacteria</taxon>
        <taxon>Nitrosomonadales</taxon>
        <taxon>Thiobacillaceae</taxon>
        <taxon>Parasulfuritortus</taxon>
    </lineage>
</organism>
<keyword evidence="15" id="KW-1133">Transmembrane helix</keyword>
<evidence type="ECO:0000256" key="1">
    <source>
        <dbReference type="ARBA" id="ARBA00000085"/>
    </source>
</evidence>
<feature type="domain" description="PAS" evidence="18">
    <location>
        <begin position="350"/>
        <end position="402"/>
    </location>
</feature>
<dbReference type="InterPro" id="IPR035965">
    <property type="entry name" value="PAS-like_dom_sf"/>
</dbReference>
<dbReference type="Pfam" id="PF00512">
    <property type="entry name" value="HisKA"/>
    <property type="match status" value="1"/>
</dbReference>
<dbReference type="SUPFAM" id="SSF52172">
    <property type="entry name" value="CheY-like"/>
    <property type="match status" value="1"/>
</dbReference>
<dbReference type="InterPro" id="IPR013767">
    <property type="entry name" value="PAS_fold"/>
</dbReference>
<evidence type="ECO:0000256" key="7">
    <source>
        <dbReference type="ARBA" id="ARBA00022777"/>
    </source>
</evidence>
<dbReference type="SUPFAM" id="SSF55785">
    <property type="entry name" value="PYP-like sensor domain (PAS domain)"/>
    <property type="match status" value="1"/>
</dbReference>
<dbReference type="Gene3D" id="1.10.287.130">
    <property type="match status" value="1"/>
</dbReference>
<evidence type="ECO:0000259" key="19">
    <source>
        <dbReference type="PROSITE" id="PS50113"/>
    </source>
</evidence>
<dbReference type="PROSITE" id="PS50109">
    <property type="entry name" value="HIS_KIN"/>
    <property type="match status" value="1"/>
</dbReference>
<dbReference type="OrthoDB" id="8552871at2"/>
<dbReference type="SUPFAM" id="SSF55874">
    <property type="entry name" value="ATPase domain of HSP90 chaperone/DNA topoisomerase II/histidine kinase"/>
    <property type="match status" value="1"/>
</dbReference>
<evidence type="ECO:0000259" key="17">
    <source>
        <dbReference type="PROSITE" id="PS50110"/>
    </source>
</evidence>
<dbReference type="PROSITE" id="PS50112">
    <property type="entry name" value="PAS"/>
    <property type="match status" value="1"/>
</dbReference>
<dbReference type="SMART" id="SM00387">
    <property type="entry name" value="HATPase_c"/>
    <property type="match status" value="1"/>
</dbReference>
<dbReference type="InterPro" id="IPR000700">
    <property type="entry name" value="PAS-assoc_C"/>
</dbReference>
<comment type="subcellular location">
    <subcellularLocation>
        <location evidence="2">Membrane</location>
    </subcellularLocation>
</comment>
<dbReference type="PROSITE" id="PS50110">
    <property type="entry name" value="RESPONSE_REGULATORY"/>
    <property type="match status" value="1"/>
</dbReference>
<dbReference type="FunFam" id="3.30.565.10:FF:000010">
    <property type="entry name" value="Sensor histidine kinase RcsC"/>
    <property type="match status" value="1"/>
</dbReference>
<dbReference type="PANTHER" id="PTHR45339:SF1">
    <property type="entry name" value="HYBRID SIGNAL TRANSDUCTION HISTIDINE KINASE J"/>
    <property type="match status" value="1"/>
</dbReference>
<dbReference type="InterPro" id="IPR003594">
    <property type="entry name" value="HATPase_dom"/>
</dbReference>
<keyword evidence="21" id="KW-1185">Reference proteome</keyword>
<dbReference type="CDD" id="cd17546">
    <property type="entry name" value="REC_hyHK_CKI1_RcsC-like"/>
    <property type="match status" value="1"/>
</dbReference>
<evidence type="ECO:0000256" key="13">
    <source>
        <dbReference type="ARBA" id="ARBA00070152"/>
    </source>
</evidence>
<protein>
    <recommendedName>
        <fullName evidence="13">Virulence sensor protein BvgS</fullName>
        <ecNumber evidence="3">2.7.13.3</ecNumber>
    </recommendedName>
</protein>
<feature type="domain" description="Histidine kinase" evidence="16">
    <location>
        <begin position="516"/>
        <end position="738"/>
    </location>
</feature>
<evidence type="ECO:0000256" key="8">
    <source>
        <dbReference type="ARBA" id="ARBA00022840"/>
    </source>
</evidence>
<dbReference type="SMART" id="SM00388">
    <property type="entry name" value="HisKA"/>
    <property type="match status" value="1"/>
</dbReference>
<dbReference type="InterPro" id="IPR001789">
    <property type="entry name" value="Sig_transdc_resp-reg_receiver"/>
</dbReference>
<name>A0A4R1BGC7_9PROT</name>
<dbReference type="FunFam" id="1.10.287.130:FF:000038">
    <property type="entry name" value="Sensory transduction histidine kinase"/>
    <property type="match status" value="1"/>
</dbReference>
<accession>A0A4R1BGC7</accession>
<reference evidence="20 21" key="1">
    <citation type="submission" date="2019-03" db="EMBL/GenBank/DDBJ databases">
        <title>Genome sequence of Thiobacillaceae bacterium LSR1, a sulfur-oxidizing bacterium isolated from freshwater sediment.</title>
        <authorList>
            <person name="Li S."/>
        </authorList>
    </citation>
    <scope>NUCLEOTIDE SEQUENCE [LARGE SCALE GENOMIC DNA]</scope>
    <source>
        <strain evidence="20 21">LSR1</strain>
    </source>
</reference>
<keyword evidence="15" id="KW-0812">Transmembrane</keyword>
<evidence type="ECO:0000256" key="15">
    <source>
        <dbReference type="SAM" id="Phobius"/>
    </source>
</evidence>
<dbReference type="GO" id="GO:0005524">
    <property type="term" value="F:ATP binding"/>
    <property type="evidence" value="ECO:0007669"/>
    <property type="project" value="UniProtKB-KW"/>
</dbReference>
<dbReference type="InterPro" id="IPR003661">
    <property type="entry name" value="HisK_dim/P_dom"/>
</dbReference>
<keyword evidence="4 14" id="KW-0597">Phosphoprotein</keyword>
<feature type="transmembrane region" description="Helical" evidence="15">
    <location>
        <begin position="20"/>
        <end position="42"/>
    </location>
</feature>
<feature type="domain" description="PAC" evidence="19">
    <location>
        <begin position="423"/>
        <end position="480"/>
    </location>
</feature>
<dbReference type="Gene3D" id="3.40.50.2300">
    <property type="match status" value="1"/>
</dbReference>
<dbReference type="RefSeq" id="WP_131445203.1">
    <property type="nucleotide sequence ID" value="NZ_SJZB01000018.1"/>
</dbReference>
<evidence type="ECO:0000256" key="9">
    <source>
        <dbReference type="ARBA" id="ARBA00023012"/>
    </source>
</evidence>
<dbReference type="EC" id="2.7.13.3" evidence="3"/>
<evidence type="ECO:0000256" key="10">
    <source>
        <dbReference type="ARBA" id="ARBA00023136"/>
    </source>
</evidence>
<evidence type="ECO:0000313" key="21">
    <source>
        <dbReference type="Proteomes" id="UP000295443"/>
    </source>
</evidence>
<gene>
    <name evidence="20" type="ORF">EZJ19_05045</name>
</gene>
<evidence type="ECO:0000256" key="3">
    <source>
        <dbReference type="ARBA" id="ARBA00012438"/>
    </source>
</evidence>
<evidence type="ECO:0000256" key="5">
    <source>
        <dbReference type="ARBA" id="ARBA00022679"/>
    </source>
</evidence>
<evidence type="ECO:0000259" key="16">
    <source>
        <dbReference type="PROSITE" id="PS50109"/>
    </source>
</evidence>
<dbReference type="CDD" id="cd12915">
    <property type="entry name" value="PDC2_DGC_like"/>
    <property type="match status" value="1"/>
</dbReference>
<evidence type="ECO:0000256" key="4">
    <source>
        <dbReference type="ARBA" id="ARBA00022553"/>
    </source>
</evidence>
<evidence type="ECO:0000256" key="6">
    <source>
        <dbReference type="ARBA" id="ARBA00022741"/>
    </source>
</evidence>
<keyword evidence="6" id="KW-0547">Nucleotide-binding</keyword>
<evidence type="ECO:0000256" key="2">
    <source>
        <dbReference type="ARBA" id="ARBA00004370"/>
    </source>
</evidence>
<dbReference type="Pfam" id="PF00072">
    <property type="entry name" value="Response_reg"/>
    <property type="match status" value="1"/>
</dbReference>
<dbReference type="Pfam" id="PF02518">
    <property type="entry name" value="HATPase_c"/>
    <property type="match status" value="1"/>
</dbReference>
<keyword evidence="9" id="KW-0902">Two-component regulatory system</keyword>
<dbReference type="CDD" id="cd18773">
    <property type="entry name" value="PDC1_HK_sensor"/>
    <property type="match status" value="1"/>
</dbReference>
<dbReference type="PRINTS" id="PR00344">
    <property type="entry name" value="BCTRLSENSOR"/>
</dbReference>
<dbReference type="NCBIfam" id="TIGR00229">
    <property type="entry name" value="sensory_box"/>
    <property type="match status" value="1"/>
</dbReference>
<dbReference type="SUPFAM" id="SSF47384">
    <property type="entry name" value="Homodimeric domain of signal transducing histidine kinase"/>
    <property type="match status" value="1"/>
</dbReference>
<dbReference type="InterPro" id="IPR036890">
    <property type="entry name" value="HATPase_C_sf"/>
</dbReference>
<keyword evidence="5" id="KW-0808">Transferase</keyword>
<keyword evidence="8" id="KW-0067">ATP-binding</keyword>
<keyword evidence="11" id="KW-0131">Cell cycle</keyword>
<dbReference type="CDD" id="cd00082">
    <property type="entry name" value="HisKA"/>
    <property type="match status" value="1"/>
</dbReference>
<dbReference type="InterPro" id="IPR005467">
    <property type="entry name" value="His_kinase_dom"/>
</dbReference>
<dbReference type="Proteomes" id="UP000295443">
    <property type="component" value="Unassembled WGS sequence"/>
</dbReference>
<dbReference type="PROSITE" id="PS50113">
    <property type="entry name" value="PAC"/>
    <property type="match status" value="1"/>
</dbReference>
<dbReference type="Gene3D" id="3.30.565.10">
    <property type="entry name" value="Histidine kinase-like ATPase, C-terminal domain"/>
    <property type="match status" value="1"/>
</dbReference>
<dbReference type="SMART" id="SM00448">
    <property type="entry name" value="REC"/>
    <property type="match status" value="1"/>
</dbReference>
<comment type="function">
    <text evidence="12">Member of the two-component regulatory system BvgS/BvgA. Phosphorylates BvgA via a four-step phosphorelay in response to environmental signals.</text>
</comment>
<keyword evidence="7" id="KW-0418">Kinase</keyword>
<evidence type="ECO:0000259" key="18">
    <source>
        <dbReference type="PROSITE" id="PS50112"/>
    </source>
</evidence>
<dbReference type="InterPro" id="IPR036097">
    <property type="entry name" value="HisK_dim/P_sf"/>
</dbReference>
<keyword evidence="10 15" id="KW-0472">Membrane</keyword>
<dbReference type="CDD" id="cd16922">
    <property type="entry name" value="HATPase_EvgS-ArcB-TorS-like"/>
    <property type="match status" value="1"/>
</dbReference>